<reference evidence="4" key="1">
    <citation type="submission" date="2011-05" db="EMBL/GenBank/DDBJ databases">
        <authorList>
            <person name="Richards S.R."/>
            <person name="Qu J."/>
            <person name="Jiang H."/>
            <person name="Jhangiani S.N."/>
            <person name="Agravi P."/>
            <person name="Goodspeed R."/>
            <person name="Gross S."/>
            <person name="Mandapat C."/>
            <person name="Jackson L."/>
            <person name="Mathew T."/>
            <person name="Pu L."/>
            <person name="Thornton R."/>
            <person name="Saada N."/>
            <person name="Wilczek-Boney K.B."/>
            <person name="Lee S."/>
            <person name="Kovar C."/>
            <person name="Wu Y."/>
            <person name="Scherer S.E."/>
            <person name="Worley K.C."/>
            <person name="Muzny D.M."/>
            <person name="Gibbs R."/>
        </authorList>
    </citation>
    <scope>NUCLEOTIDE SEQUENCE</scope>
    <source>
        <strain evidence="4">Brora</strain>
    </source>
</reference>
<dbReference type="InterPro" id="IPR029058">
    <property type="entry name" value="AB_hydrolase_fold"/>
</dbReference>
<dbReference type="SUPFAM" id="SSF53474">
    <property type="entry name" value="alpha/beta-Hydrolases"/>
    <property type="match status" value="2"/>
</dbReference>
<feature type="domain" description="Partial AB-hydrolase lipase" evidence="2">
    <location>
        <begin position="527"/>
        <end position="580"/>
    </location>
</feature>
<dbReference type="EMBL" id="JH431945">
    <property type="status" value="NOT_ANNOTATED_CDS"/>
    <property type="molecule type" value="Genomic_DNA"/>
</dbReference>
<dbReference type="HOGENOM" id="CLU_400271_0_0_1"/>
<dbReference type="EnsemblMetazoa" id="SMAR009826-RA">
    <property type="protein sequence ID" value="SMAR009826-PA"/>
    <property type="gene ID" value="SMAR009826"/>
</dbReference>
<keyword evidence="1" id="KW-0812">Transmembrane</keyword>
<evidence type="ECO:0000256" key="1">
    <source>
        <dbReference type="SAM" id="Phobius"/>
    </source>
</evidence>
<organism evidence="3 4">
    <name type="scientific">Strigamia maritima</name>
    <name type="common">European centipede</name>
    <name type="synonym">Geophilus maritimus</name>
    <dbReference type="NCBI Taxonomy" id="126957"/>
    <lineage>
        <taxon>Eukaryota</taxon>
        <taxon>Metazoa</taxon>
        <taxon>Ecdysozoa</taxon>
        <taxon>Arthropoda</taxon>
        <taxon>Myriapoda</taxon>
        <taxon>Chilopoda</taxon>
        <taxon>Pleurostigmophora</taxon>
        <taxon>Geophilomorpha</taxon>
        <taxon>Linotaeniidae</taxon>
        <taxon>Strigamia</taxon>
    </lineage>
</organism>
<dbReference type="GO" id="GO:0006629">
    <property type="term" value="P:lipid metabolic process"/>
    <property type="evidence" value="ECO:0007669"/>
    <property type="project" value="InterPro"/>
</dbReference>
<dbReference type="AlphaFoldDB" id="T1J810"/>
<accession>T1J810</accession>
<dbReference type="InterPro" id="IPR006693">
    <property type="entry name" value="AB_hydrolase_lipase"/>
</dbReference>
<dbReference type="Gene3D" id="3.40.50.1820">
    <property type="entry name" value="alpha/beta hydrolase"/>
    <property type="match status" value="2"/>
</dbReference>
<evidence type="ECO:0000313" key="3">
    <source>
        <dbReference type="EnsemblMetazoa" id="SMAR009826-PA"/>
    </source>
</evidence>
<dbReference type="Proteomes" id="UP000014500">
    <property type="component" value="Unassembled WGS sequence"/>
</dbReference>
<protein>
    <recommendedName>
        <fullName evidence="2">Partial AB-hydrolase lipase domain-containing protein</fullName>
    </recommendedName>
</protein>
<evidence type="ECO:0000313" key="4">
    <source>
        <dbReference type="Proteomes" id="UP000014500"/>
    </source>
</evidence>
<name>T1J810_STRMM</name>
<dbReference type="Pfam" id="PF04083">
    <property type="entry name" value="Abhydro_lipase"/>
    <property type="match status" value="2"/>
</dbReference>
<dbReference type="PhylomeDB" id="T1J810"/>
<keyword evidence="4" id="KW-1185">Reference proteome</keyword>
<dbReference type="PANTHER" id="PTHR11005">
    <property type="entry name" value="LYSOSOMAL ACID LIPASE-RELATED"/>
    <property type="match status" value="1"/>
</dbReference>
<keyword evidence="1" id="KW-0472">Membrane</keyword>
<keyword evidence="1" id="KW-1133">Transmembrane helix</keyword>
<sequence length="688" mass="78764">MQHTLTAFVAIQMYFNLMLLLANYCYIQVIGEKPQFALLDSILKKFSLTGNIDLHDAFAEPTEVLNSYGHQGERHTVTTDDGYILSVYRIPNQNINAIPILLMHGLGRSSAQFLMNRYSSPVNPSRKIIRGIQKLSHKCANAQLYGSVTWINMASQDCYNGTKVNGTKVKWYQSCGTKLLYWRMLDLMFGWEIFEATVILHTQSIRPKTVNFGTLRKWQEMAEQDMPFTIDYILNVTRHSKLICAAHSMGTIVGFAMFSTQPSYNNKVAGFFALSPVAFLNYSPIIFLKHIPPLLPQQIVNIDGWKLNFATEICASKRYFFICEYLFAGFEGYDPYLINKMPTFVAVGRHGSSIKTYFHLAQIRAHKAMHKYDYGERMNQKLYNSSMPPAYNLSEISVPVFIFYGANDASADPLDVELLSRELRNLKAKELCPWPLCAHSDNMEAMNMKELYITRTLFLGIPIQYIQVRKWHENRQRVAKNDDISGVRTTPNIVAAEHAPKSARMFAGIRPNSQDLLLLKYCYLQTEVLNSYGHPSEKHKVKTDDGYILSVYRIPNQNLNAIPILLMHGLGRSSAQFLMNRYSSPAFILADAGFDVWIGNFRGNIYTSHTKYTLQDSEFWNFTAFAQITKTYERMNVQVYKLESFMFTLMCVMSVCANQKTTKTDQHNKDLMLMSLNHDASDSKIRCS</sequence>
<feature type="domain" description="Partial AB-hydrolase lipase" evidence="2">
    <location>
        <begin position="63"/>
        <end position="116"/>
    </location>
</feature>
<feature type="transmembrane region" description="Helical" evidence="1">
    <location>
        <begin position="6"/>
        <end position="26"/>
    </location>
</feature>
<proteinExistence type="predicted"/>
<dbReference type="STRING" id="126957.T1J810"/>
<evidence type="ECO:0000259" key="2">
    <source>
        <dbReference type="Pfam" id="PF04083"/>
    </source>
</evidence>
<reference evidence="3" key="2">
    <citation type="submission" date="2015-02" db="UniProtKB">
        <authorList>
            <consortium name="EnsemblMetazoa"/>
        </authorList>
    </citation>
    <scope>IDENTIFICATION</scope>
</reference>
<dbReference type="eggNOG" id="KOG2624">
    <property type="taxonomic scope" value="Eukaryota"/>
</dbReference>